<feature type="transmembrane region" description="Helical" evidence="1">
    <location>
        <begin position="79"/>
        <end position="96"/>
    </location>
</feature>
<keyword evidence="3" id="KW-0808">Transferase</keyword>
<dbReference type="OrthoDB" id="9814956at2"/>
<evidence type="ECO:0000313" key="4">
    <source>
        <dbReference type="Proteomes" id="UP000247811"/>
    </source>
</evidence>
<feature type="transmembrane region" description="Helical" evidence="1">
    <location>
        <begin position="316"/>
        <end position="337"/>
    </location>
</feature>
<dbReference type="RefSeq" id="WP_110401184.1">
    <property type="nucleotide sequence ID" value="NZ_QJJS01000011.1"/>
</dbReference>
<evidence type="ECO:0000313" key="3">
    <source>
        <dbReference type="EMBL" id="PXW94929.1"/>
    </source>
</evidence>
<dbReference type="InterPro" id="IPR002656">
    <property type="entry name" value="Acyl_transf_3_dom"/>
</dbReference>
<keyword evidence="1" id="KW-0812">Transmembrane</keyword>
<evidence type="ECO:0000256" key="1">
    <source>
        <dbReference type="SAM" id="Phobius"/>
    </source>
</evidence>
<dbReference type="PANTHER" id="PTHR37312">
    <property type="entry name" value="MEMBRANE-BOUND ACYLTRANSFERASE YKRP-RELATED"/>
    <property type="match status" value="1"/>
</dbReference>
<name>A0A318H2D3_9BURK</name>
<proteinExistence type="predicted"/>
<keyword evidence="4" id="KW-1185">Reference proteome</keyword>
<dbReference type="GO" id="GO:0016747">
    <property type="term" value="F:acyltransferase activity, transferring groups other than amino-acyl groups"/>
    <property type="evidence" value="ECO:0007669"/>
    <property type="project" value="InterPro"/>
</dbReference>
<accession>A0A318H2D3</accession>
<feature type="transmembrane region" description="Helical" evidence="1">
    <location>
        <begin position="243"/>
        <end position="265"/>
    </location>
</feature>
<dbReference type="AlphaFoldDB" id="A0A318H2D3"/>
<reference evidence="3 4" key="1">
    <citation type="submission" date="2018-05" db="EMBL/GenBank/DDBJ databases">
        <title>Genomic Encyclopedia of Type Strains, Phase IV (KMG-IV): sequencing the most valuable type-strain genomes for metagenomic binning, comparative biology and taxonomic classification.</title>
        <authorList>
            <person name="Goeker M."/>
        </authorList>
    </citation>
    <scope>NUCLEOTIDE SEQUENCE [LARGE SCALE GENOMIC DNA]</scope>
    <source>
        <strain evidence="3 4">DSM 566</strain>
    </source>
</reference>
<feature type="transmembrane region" description="Helical" evidence="1">
    <location>
        <begin position="183"/>
        <end position="203"/>
    </location>
</feature>
<keyword evidence="1" id="KW-1133">Transmembrane helix</keyword>
<feature type="transmembrane region" description="Helical" evidence="1">
    <location>
        <begin position="160"/>
        <end position="177"/>
    </location>
</feature>
<feature type="transmembrane region" description="Helical" evidence="1">
    <location>
        <begin position="277"/>
        <end position="296"/>
    </location>
</feature>
<dbReference type="EMBL" id="QJJS01000011">
    <property type="protein sequence ID" value="PXW94929.1"/>
    <property type="molecule type" value="Genomic_DNA"/>
</dbReference>
<dbReference type="Proteomes" id="UP000247811">
    <property type="component" value="Unassembled WGS sequence"/>
</dbReference>
<dbReference type="PANTHER" id="PTHR37312:SF1">
    <property type="entry name" value="MEMBRANE-BOUND ACYLTRANSFERASE YKRP-RELATED"/>
    <property type="match status" value="1"/>
</dbReference>
<organism evidence="3 4">
    <name type="scientific">Sphaerotilus hippei</name>
    <dbReference type="NCBI Taxonomy" id="744406"/>
    <lineage>
        <taxon>Bacteria</taxon>
        <taxon>Pseudomonadati</taxon>
        <taxon>Pseudomonadota</taxon>
        <taxon>Betaproteobacteria</taxon>
        <taxon>Burkholderiales</taxon>
        <taxon>Sphaerotilaceae</taxon>
        <taxon>Sphaerotilus</taxon>
    </lineage>
</organism>
<keyword evidence="1" id="KW-0472">Membrane</keyword>
<feature type="domain" description="Acyltransferase 3" evidence="2">
    <location>
        <begin position="13"/>
        <end position="328"/>
    </location>
</feature>
<comment type="caution">
    <text evidence="3">The sequence shown here is derived from an EMBL/GenBank/DDBJ whole genome shotgun (WGS) entry which is preliminary data.</text>
</comment>
<dbReference type="Pfam" id="PF01757">
    <property type="entry name" value="Acyl_transf_3"/>
    <property type="match status" value="1"/>
</dbReference>
<gene>
    <name evidence="3" type="ORF">C7444_11111</name>
</gene>
<protein>
    <submittedName>
        <fullName evidence="3">Fucose 4-O-acetylase-like acetyltransferase</fullName>
    </submittedName>
</protein>
<feature type="transmembrane region" description="Helical" evidence="1">
    <location>
        <begin position="134"/>
        <end position="153"/>
    </location>
</feature>
<feature type="transmembrane region" description="Helical" evidence="1">
    <location>
        <begin position="215"/>
        <end position="237"/>
    </location>
</feature>
<sequence length="344" mass="37222">MPSASVPPASAPIAWIDRLKAIGIVLVVLGHAVDGTLLHEVIYSFHMPLFFFASGYLFSARDARQPLSAYLHHRIVPCLRHYLVFSLVGALYYIVVKHWGPDHRPLGELLLHRAASVLAASGTSQLPSLTQPTTVWPIALWFFPALAWALVGLRLSARRASPVLVALACGAFALGRFAENQGWLWSLDAGVAAYPYLVLGHLLRRHRPVERSQPLPVRTGAWLLVLLTLGAVTAVLSSPWSQSAAVATALKPLAFAGIVLPGVVALTRPGPARWSGLLARSSLTVFPLHIIVFSVLDNLTRRSGPLQDLLAYGEPAGIVLRVLVSFAVLVPLHLLMLERRGPPA</sequence>
<dbReference type="InterPro" id="IPR052734">
    <property type="entry name" value="Nod_factor_acetyltransferase"/>
</dbReference>
<feature type="transmembrane region" description="Helical" evidence="1">
    <location>
        <begin position="41"/>
        <end position="58"/>
    </location>
</feature>
<evidence type="ECO:0000259" key="2">
    <source>
        <dbReference type="Pfam" id="PF01757"/>
    </source>
</evidence>